<evidence type="ECO:0000256" key="5">
    <source>
        <dbReference type="ARBA" id="ARBA00022692"/>
    </source>
</evidence>
<evidence type="ECO:0000259" key="14">
    <source>
        <dbReference type="PROSITE" id="PS50112"/>
    </source>
</evidence>
<feature type="transmembrane region" description="Helical" evidence="12">
    <location>
        <begin position="204"/>
        <end position="225"/>
    </location>
</feature>
<dbReference type="InterPro" id="IPR004358">
    <property type="entry name" value="Sig_transdc_His_kin-like_C"/>
</dbReference>
<dbReference type="Pfam" id="PF16927">
    <property type="entry name" value="HisKA_7TM"/>
    <property type="match status" value="1"/>
</dbReference>
<feature type="domain" description="Histidine kinase" evidence="13">
    <location>
        <begin position="351"/>
        <end position="573"/>
    </location>
</feature>
<evidence type="ECO:0000256" key="1">
    <source>
        <dbReference type="ARBA" id="ARBA00000085"/>
    </source>
</evidence>
<evidence type="ECO:0000256" key="11">
    <source>
        <dbReference type="ARBA" id="ARBA00023136"/>
    </source>
</evidence>
<feature type="transmembrane region" description="Helical" evidence="12">
    <location>
        <begin position="37"/>
        <end position="57"/>
    </location>
</feature>
<evidence type="ECO:0000256" key="7">
    <source>
        <dbReference type="ARBA" id="ARBA00022777"/>
    </source>
</evidence>
<dbReference type="InterPro" id="IPR005467">
    <property type="entry name" value="His_kinase_dom"/>
</dbReference>
<dbReference type="GO" id="GO:0005524">
    <property type="term" value="F:ATP binding"/>
    <property type="evidence" value="ECO:0007669"/>
    <property type="project" value="UniProtKB-KW"/>
</dbReference>
<protein>
    <recommendedName>
        <fullName evidence="3">histidine kinase</fullName>
        <ecNumber evidence="3">2.7.13.3</ecNumber>
    </recommendedName>
</protein>
<keyword evidence="16" id="KW-1185">Reference proteome</keyword>
<dbReference type="InterPro" id="IPR003594">
    <property type="entry name" value="HATPase_dom"/>
</dbReference>
<dbReference type="SMART" id="SM00091">
    <property type="entry name" value="PAS"/>
    <property type="match status" value="1"/>
</dbReference>
<dbReference type="InterPro" id="IPR031621">
    <property type="entry name" value="HisKA_7TM"/>
</dbReference>
<dbReference type="SUPFAM" id="SSF55785">
    <property type="entry name" value="PYP-like sensor domain (PAS domain)"/>
    <property type="match status" value="1"/>
</dbReference>
<evidence type="ECO:0000256" key="4">
    <source>
        <dbReference type="ARBA" id="ARBA00022679"/>
    </source>
</evidence>
<keyword evidence="6" id="KW-0547">Nucleotide-binding</keyword>
<evidence type="ECO:0000256" key="10">
    <source>
        <dbReference type="ARBA" id="ARBA00023012"/>
    </source>
</evidence>
<evidence type="ECO:0000256" key="12">
    <source>
        <dbReference type="SAM" id="Phobius"/>
    </source>
</evidence>
<dbReference type="GO" id="GO:0000160">
    <property type="term" value="P:phosphorelay signal transduction system"/>
    <property type="evidence" value="ECO:0007669"/>
    <property type="project" value="UniProtKB-KW"/>
</dbReference>
<feature type="transmembrane region" description="Helical" evidence="12">
    <location>
        <begin position="69"/>
        <end position="88"/>
    </location>
</feature>
<feature type="transmembrane region" description="Helical" evidence="12">
    <location>
        <begin position="6"/>
        <end position="25"/>
    </location>
</feature>
<name>A0ABD5VL35_9EURY</name>
<feature type="transmembrane region" description="Helical" evidence="12">
    <location>
        <begin position="178"/>
        <end position="198"/>
    </location>
</feature>
<dbReference type="InterPro" id="IPR036890">
    <property type="entry name" value="HATPase_C_sf"/>
</dbReference>
<dbReference type="InterPro" id="IPR050351">
    <property type="entry name" value="BphY/WalK/GraS-like"/>
</dbReference>
<dbReference type="Gene3D" id="3.30.565.10">
    <property type="entry name" value="Histidine kinase-like ATPase, C-terminal domain"/>
    <property type="match status" value="1"/>
</dbReference>
<dbReference type="PANTHER" id="PTHR42878:SF7">
    <property type="entry name" value="SENSOR HISTIDINE KINASE GLRK"/>
    <property type="match status" value="1"/>
</dbReference>
<dbReference type="GO" id="GO:0004673">
    <property type="term" value="F:protein histidine kinase activity"/>
    <property type="evidence" value="ECO:0007669"/>
    <property type="project" value="UniProtKB-EC"/>
</dbReference>
<dbReference type="GO" id="GO:0016020">
    <property type="term" value="C:membrane"/>
    <property type="evidence" value="ECO:0007669"/>
    <property type="project" value="UniProtKB-SubCell"/>
</dbReference>
<keyword evidence="4" id="KW-0808">Transferase</keyword>
<keyword evidence="11 12" id="KW-0472">Membrane</keyword>
<evidence type="ECO:0000256" key="6">
    <source>
        <dbReference type="ARBA" id="ARBA00022741"/>
    </source>
</evidence>
<dbReference type="CDD" id="cd00130">
    <property type="entry name" value="PAS"/>
    <property type="match status" value="1"/>
</dbReference>
<evidence type="ECO:0000259" key="13">
    <source>
        <dbReference type="PROSITE" id="PS50109"/>
    </source>
</evidence>
<dbReference type="Pfam" id="PF02518">
    <property type="entry name" value="HATPase_c"/>
    <property type="match status" value="1"/>
</dbReference>
<dbReference type="PRINTS" id="PR00344">
    <property type="entry name" value="BCTRLSENSOR"/>
</dbReference>
<evidence type="ECO:0000313" key="15">
    <source>
        <dbReference type="EMBL" id="MFC6954174.1"/>
    </source>
</evidence>
<evidence type="ECO:0000256" key="9">
    <source>
        <dbReference type="ARBA" id="ARBA00022989"/>
    </source>
</evidence>
<evidence type="ECO:0000256" key="8">
    <source>
        <dbReference type="ARBA" id="ARBA00022840"/>
    </source>
</evidence>
<dbReference type="Gene3D" id="3.30.450.20">
    <property type="entry name" value="PAS domain"/>
    <property type="match status" value="1"/>
</dbReference>
<keyword evidence="9 12" id="KW-1133">Transmembrane helix</keyword>
<keyword evidence="5 12" id="KW-0812">Transmembrane</keyword>
<comment type="caution">
    <text evidence="15">The sequence shown here is derived from an EMBL/GenBank/DDBJ whole genome shotgun (WGS) entry which is preliminary data.</text>
</comment>
<dbReference type="SMART" id="SM00387">
    <property type="entry name" value="HATPase_c"/>
    <property type="match status" value="1"/>
</dbReference>
<dbReference type="PANTHER" id="PTHR42878">
    <property type="entry name" value="TWO-COMPONENT HISTIDINE KINASE"/>
    <property type="match status" value="1"/>
</dbReference>
<dbReference type="PROSITE" id="PS50109">
    <property type="entry name" value="HIS_KIN"/>
    <property type="match status" value="1"/>
</dbReference>
<dbReference type="RefSeq" id="WP_336351131.1">
    <property type="nucleotide sequence ID" value="NZ_JAZAQL010000003.1"/>
</dbReference>
<feature type="transmembrane region" description="Helical" evidence="12">
    <location>
        <begin position="140"/>
        <end position="166"/>
    </location>
</feature>
<evidence type="ECO:0000256" key="3">
    <source>
        <dbReference type="ARBA" id="ARBA00012438"/>
    </source>
</evidence>
<dbReference type="AlphaFoldDB" id="A0ABD5VL35"/>
<comment type="subcellular location">
    <subcellularLocation>
        <location evidence="2">Membrane</location>
        <topology evidence="2">Multi-pass membrane protein</topology>
    </subcellularLocation>
</comment>
<organism evidence="15 16">
    <name type="scientific">Halorubellus litoreus</name>
    <dbReference type="NCBI Taxonomy" id="755308"/>
    <lineage>
        <taxon>Archaea</taxon>
        <taxon>Methanobacteriati</taxon>
        <taxon>Methanobacteriota</taxon>
        <taxon>Stenosarchaea group</taxon>
        <taxon>Halobacteria</taxon>
        <taxon>Halobacteriales</taxon>
        <taxon>Halorubellaceae</taxon>
        <taxon>Halorubellus</taxon>
    </lineage>
</organism>
<keyword evidence="7 15" id="KW-0418">Kinase</keyword>
<dbReference type="Proteomes" id="UP001596395">
    <property type="component" value="Unassembled WGS sequence"/>
</dbReference>
<dbReference type="InterPro" id="IPR000014">
    <property type="entry name" value="PAS"/>
</dbReference>
<keyword evidence="10" id="KW-0902">Two-component regulatory system</keyword>
<dbReference type="InterPro" id="IPR035965">
    <property type="entry name" value="PAS-like_dom_sf"/>
</dbReference>
<comment type="catalytic activity">
    <reaction evidence="1">
        <text>ATP + protein L-histidine = ADP + protein N-phospho-L-histidine.</text>
        <dbReference type="EC" id="2.7.13.3"/>
    </reaction>
</comment>
<reference evidence="15 16" key="1">
    <citation type="journal article" date="2019" name="Int. J. Syst. Evol. Microbiol.">
        <title>The Global Catalogue of Microorganisms (GCM) 10K type strain sequencing project: providing services to taxonomists for standard genome sequencing and annotation.</title>
        <authorList>
            <consortium name="The Broad Institute Genomics Platform"/>
            <consortium name="The Broad Institute Genome Sequencing Center for Infectious Disease"/>
            <person name="Wu L."/>
            <person name="Ma J."/>
        </authorList>
    </citation>
    <scope>NUCLEOTIDE SEQUENCE [LARGE SCALE GENOMIC DNA]</scope>
    <source>
        <strain evidence="15 16">GX26</strain>
    </source>
</reference>
<accession>A0ABD5VL35</accession>
<feature type="domain" description="PAS" evidence="14">
    <location>
        <begin position="237"/>
        <end position="292"/>
    </location>
</feature>
<keyword evidence="8" id="KW-0067">ATP-binding</keyword>
<sequence length="573" mass="61140">MQLGLVVAWTSVVVGAANLGLLAYLRRLSERPGLTWFQGVIAAQTVFCAAYGVGLLLGESPLRDPLLVLYWVAAIWIGVAYLGFALVYTGRARYVHSRPFQGIVGFQSLGTLVVLTYPFHDYGPTNVELVEYGGVRVLEYTHNAFVVFEFLTVVSLATLGVVLLIDTVVSYGPLYRKHALAIAVTPLPPTVAFSAWLLEIGPFYPLNLTAIAFFPHLVLDLYALFGEDMFEFPPATRRRAERAAVEDLGNPVVVVDPDDRIVRLNAAAVDALGVDETVVLATDISRYLEPVDDGFDGDHVRIADDTRARTYARTRNPLDDGAGGVVGYTVVLQDVTAERRREQRVGVLNRVLRHNLRNDLTVVLGSVTAAAEASDDPAVVDLLETAADQTRELSALGERAREVEATMSGSVVADEVVDAHAVLEAVRDDVTGRHPAATVDVDVPHDCRVTADPDVLRVVFENLVENGVVHDDGDPRVSVAVTNSGDAVADGVDGNGTVASAADGGTVTFAITDTGPGIPGHELDVLDARESALEHGSGLGLFVVNWGVSTLGGDVTFDATDDGTRVLVTLPGA</sequence>
<dbReference type="PROSITE" id="PS50112">
    <property type="entry name" value="PAS"/>
    <property type="match status" value="1"/>
</dbReference>
<dbReference type="Pfam" id="PF13188">
    <property type="entry name" value="PAS_8"/>
    <property type="match status" value="1"/>
</dbReference>
<dbReference type="EMBL" id="JBHSXN010000003">
    <property type="protein sequence ID" value="MFC6954174.1"/>
    <property type="molecule type" value="Genomic_DNA"/>
</dbReference>
<dbReference type="EC" id="2.7.13.3" evidence="3"/>
<gene>
    <name evidence="15" type="ORF">ACFQGB_15025</name>
</gene>
<dbReference type="SUPFAM" id="SSF55874">
    <property type="entry name" value="ATPase domain of HSP90 chaperone/DNA topoisomerase II/histidine kinase"/>
    <property type="match status" value="1"/>
</dbReference>
<evidence type="ECO:0000313" key="16">
    <source>
        <dbReference type="Proteomes" id="UP001596395"/>
    </source>
</evidence>
<evidence type="ECO:0000256" key="2">
    <source>
        <dbReference type="ARBA" id="ARBA00004141"/>
    </source>
</evidence>
<proteinExistence type="predicted"/>